<feature type="transmembrane region" description="Helical" evidence="1">
    <location>
        <begin position="32"/>
        <end position="50"/>
    </location>
</feature>
<feature type="transmembrane region" description="Helical" evidence="1">
    <location>
        <begin position="7"/>
        <end position="26"/>
    </location>
</feature>
<comment type="caution">
    <text evidence="2">The sequence shown here is derived from an EMBL/GenBank/DDBJ whole genome shotgun (WGS) entry which is preliminary data.</text>
</comment>
<dbReference type="OrthoDB" id="2989424at2"/>
<dbReference type="Proteomes" id="UP000262939">
    <property type="component" value="Unassembled WGS sequence"/>
</dbReference>
<dbReference type="EMBL" id="QVTD01000003">
    <property type="protein sequence ID" value="RFU65668.1"/>
    <property type="molecule type" value="Genomic_DNA"/>
</dbReference>
<accession>A0A372LH95</accession>
<dbReference type="NCBIfam" id="NF041554">
    <property type="entry name" value="SA1362_fam"/>
    <property type="match status" value="1"/>
</dbReference>
<keyword evidence="1" id="KW-0812">Transmembrane</keyword>
<reference evidence="2 3" key="1">
    <citation type="submission" date="2018-08" db="EMBL/GenBank/DDBJ databases">
        <title>Bacillus chawlae sp. nov., Bacillus glennii sp. nov., and Bacillus saganii sp. nov. Isolated from the Vehicle Assembly Building at Kennedy Space Center where the Viking Spacecraft were Assembled.</title>
        <authorList>
            <person name="Seuylemezian A."/>
            <person name="Vaishampayan P."/>
        </authorList>
    </citation>
    <scope>NUCLEOTIDE SEQUENCE [LARGE SCALE GENOMIC DNA]</scope>
    <source>
        <strain evidence="2 3">V44-8</strain>
    </source>
</reference>
<keyword evidence="1" id="KW-0472">Membrane</keyword>
<dbReference type="AlphaFoldDB" id="A0A372LH95"/>
<proteinExistence type="predicted"/>
<dbReference type="InterPro" id="IPR048110">
    <property type="entry name" value="SA1362/YqhP-like"/>
</dbReference>
<name>A0A372LH95_9BACI</name>
<keyword evidence="3" id="KW-1185">Reference proteome</keyword>
<gene>
    <name evidence="2" type="ORF">D0466_07295</name>
</gene>
<protein>
    <submittedName>
        <fullName evidence="2">Uncharacterized protein</fullName>
    </submittedName>
</protein>
<evidence type="ECO:0000313" key="2">
    <source>
        <dbReference type="EMBL" id="RFU65668.1"/>
    </source>
</evidence>
<sequence length="125" mass="14340">MLNRSRPYIIYCLIALAFIGLASQLIQNPGGLFRSLLMIALVTGIVYFVYKRLTKDKPVKKEQRAFIKAARQSKKRQKLKTKERSNVASFSLARSSKIIKPRKKSDVQLTVIEGKKNKKKNRALF</sequence>
<organism evidence="2 3">
    <name type="scientific">Peribacillus glennii</name>
    <dbReference type="NCBI Taxonomy" id="2303991"/>
    <lineage>
        <taxon>Bacteria</taxon>
        <taxon>Bacillati</taxon>
        <taxon>Bacillota</taxon>
        <taxon>Bacilli</taxon>
        <taxon>Bacillales</taxon>
        <taxon>Bacillaceae</taxon>
        <taxon>Peribacillus</taxon>
    </lineage>
</organism>
<keyword evidence="1" id="KW-1133">Transmembrane helix</keyword>
<evidence type="ECO:0000313" key="3">
    <source>
        <dbReference type="Proteomes" id="UP000262939"/>
    </source>
</evidence>
<evidence type="ECO:0000256" key="1">
    <source>
        <dbReference type="SAM" id="Phobius"/>
    </source>
</evidence>